<dbReference type="AlphaFoldDB" id="A0A8J5QID1"/>
<dbReference type="RefSeq" id="XP_049262856.1">
    <property type="nucleotide sequence ID" value="XM_049407727.1"/>
</dbReference>
<protein>
    <submittedName>
        <fullName evidence="1">Uncharacterized protein</fullName>
    </submittedName>
</protein>
<reference evidence="1 2" key="1">
    <citation type="journal article" date="2021" name="DNA Res.">
        <title>Genome analysis of Candida subhashii reveals its hybrid nature and dual mitochondrial genome conformations.</title>
        <authorList>
            <person name="Mixao V."/>
            <person name="Hegedusova E."/>
            <person name="Saus E."/>
            <person name="Pryszcz L.P."/>
            <person name="Cillingova A."/>
            <person name="Nosek J."/>
            <person name="Gabaldon T."/>
        </authorList>
    </citation>
    <scope>NUCLEOTIDE SEQUENCE [LARGE SCALE GENOMIC DNA]</scope>
    <source>
        <strain evidence="1 2">CBS 10753</strain>
    </source>
</reference>
<comment type="caution">
    <text evidence="1">The sequence shown here is derived from an EMBL/GenBank/DDBJ whole genome shotgun (WGS) entry which is preliminary data.</text>
</comment>
<accession>A0A8J5QID1</accession>
<name>A0A8J5QID1_9ASCO</name>
<dbReference type="GeneID" id="73470631"/>
<keyword evidence="2" id="KW-1185">Reference proteome</keyword>
<proteinExistence type="predicted"/>
<evidence type="ECO:0000313" key="2">
    <source>
        <dbReference type="Proteomes" id="UP000694255"/>
    </source>
</evidence>
<organism evidence="1 2">
    <name type="scientific">[Candida] subhashii</name>
    <dbReference type="NCBI Taxonomy" id="561895"/>
    <lineage>
        <taxon>Eukaryota</taxon>
        <taxon>Fungi</taxon>
        <taxon>Dikarya</taxon>
        <taxon>Ascomycota</taxon>
        <taxon>Saccharomycotina</taxon>
        <taxon>Pichiomycetes</taxon>
        <taxon>Debaryomycetaceae</taxon>
        <taxon>Spathaspora</taxon>
    </lineage>
</organism>
<evidence type="ECO:0000313" key="1">
    <source>
        <dbReference type="EMBL" id="KAG7662623.1"/>
    </source>
</evidence>
<sequence>MMDFVIYFNSHLLKIRKILILCNEELYSQYVKEFPNAFADKPMDPESIEKRLETLNKNSYYWYEYFGNCLASFLDTIRIYGGTKHRELLILSNRLEQSYPE</sequence>
<gene>
    <name evidence="1" type="ORF">J8A68_003831</name>
</gene>
<dbReference type="Proteomes" id="UP000694255">
    <property type="component" value="Unassembled WGS sequence"/>
</dbReference>
<dbReference type="EMBL" id="JAGSYN010000166">
    <property type="protein sequence ID" value="KAG7662623.1"/>
    <property type="molecule type" value="Genomic_DNA"/>
</dbReference>